<dbReference type="SUPFAM" id="SSF50104">
    <property type="entry name" value="Translation proteins SH3-like domain"/>
    <property type="match status" value="1"/>
</dbReference>
<dbReference type="GO" id="GO:1990904">
    <property type="term" value="C:ribonucleoprotein complex"/>
    <property type="evidence" value="ECO:0007669"/>
    <property type="project" value="UniProtKB-KW"/>
</dbReference>
<dbReference type="Proteomes" id="UP000623681">
    <property type="component" value="Unassembled WGS sequence"/>
</dbReference>
<evidence type="ECO:0000313" key="4">
    <source>
        <dbReference type="Proteomes" id="UP000623681"/>
    </source>
</evidence>
<dbReference type="CDD" id="cd06088">
    <property type="entry name" value="KOW_RPL14"/>
    <property type="match status" value="1"/>
</dbReference>
<dbReference type="InterPro" id="IPR008991">
    <property type="entry name" value="Translation_prot_SH3-like_sf"/>
</dbReference>
<name>A0A937FIN7_9CLOT</name>
<reference evidence="3" key="1">
    <citation type="submission" date="2021-01" db="EMBL/GenBank/DDBJ databases">
        <title>Genome public.</title>
        <authorList>
            <person name="Liu C."/>
            <person name="Sun Q."/>
        </authorList>
    </citation>
    <scope>NUCLEOTIDE SEQUENCE</scope>
    <source>
        <strain evidence="3">YIM B02565</strain>
    </source>
</reference>
<protein>
    <submittedName>
        <fullName evidence="3">KOW domain-containing RNA-binding protein</fullName>
    </submittedName>
</protein>
<evidence type="ECO:0000313" key="3">
    <source>
        <dbReference type="EMBL" id="MBL4933893.1"/>
    </source>
</evidence>
<dbReference type="InterPro" id="IPR014722">
    <property type="entry name" value="Rib_uL2_dom2"/>
</dbReference>
<organism evidence="3 4">
    <name type="scientific">Clostridium paridis</name>
    <dbReference type="NCBI Taxonomy" id="2803863"/>
    <lineage>
        <taxon>Bacteria</taxon>
        <taxon>Bacillati</taxon>
        <taxon>Bacillota</taxon>
        <taxon>Clostridia</taxon>
        <taxon>Eubacteriales</taxon>
        <taxon>Clostridiaceae</taxon>
        <taxon>Clostridium</taxon>
    </lineage>
</organism>
<dbReference type="GO" id="GO:0005840">
    <property type="term" value="C:ribosome"/>
    <property type="evidence" value="ECO:0007669"/>
    <property type="project" value="UniProtKB-KW"/>
</dbReference>
<accession>A0A937FIN7</accession>
<sequence length="93" mass="10725">MQNNDLVGRLVFSKAGRDKDKPYIVVRVLDDNYVALANGSTKLSEMPKKKRLKHLNLTDILDRTLEKEIISKDKSLDLKIKRFIKLEGIDKEV</sequence>
<comment type="caution">
    <text evidence="3">The sequence shown here is derived from an EMBL/GenBank/DDBJ whole genome shotgun (WGS) entry which is preliminary data.</text>
</comment>
<gene>
    <name evidence="3" type="ORF">JK634_19080</name>
</gene>
<dbReference type="AlphaFoldDB" id="A0A937FIN7"/>
<keyword evidence="1" id="KW-0689">Ribosomal protein</keyword>
<evidence type="ECO:0000256" key="2">
    <source>
        <dbReference type="ARBA" id="ARBA00023274"/>
    </source>
</evidence>
<dbReference type="EMBL" id="JAESWA010000028">
    <property type="protein sequence ID" value="MBL4933893.1"/>
    <property type="molecule type" value="Genomic_DNA"/>
</dbReference>
<proteinExistence type="predicted"/>
<evidence type="ECO:0000256" key="1">
    <source>
        <dbReference type="ARBA" id="ARBA00022980"/>
    </source>
</evidence>
<keyword evidence="4" id="KW-1185">Reference proteome</keyword>
<dbReference type="RefSeq" id="WP_202769354.1">
    <property type="nucleotide sequence ID" value="NZ_JAESWA010000028.1"/>
</dbReference>
<keyword evidence="2" id="KW-0687">Ribonucleoprotein</keyword>
<dbReference type="Gene3D" id="2.30.30.30">
    <property type="match status" value="1"/>
</dbReference>
<dbReference type="InterPro" id="IPR041985">
    <property type="entry name" value="Ribosomal_eL14_KOW"/>
</dbReference>